<dbReference type="PANTHER" id="PTHR36932:SF1">
    <property type="entry name" value="CAPSULAR POLYSACCHARIDE BIOSYNTHESIS PROTEIN"/>
    <property type="match status" value="1"/>
</dbReference>
<organism evidence="1 2">
    <name type="scientific">Bradyrhizobium vignae</name>
    <dbReference type="NCBI Taxonomy" id="1549949"/>
    <lineage>
        <taxon>Bacteria</taxon>
        <taxon>Pseudomonadati</taxon>
        <taxon>Pseudomonadota</taxon>
        <taxon>Alphaproteobacteria</taxon>
        <taxon>Hyphomicrobiales</taxon>
        <taxon>Nitrobacteraceae</taxon>
        <taxon>Bradyrhizobium</taxon>
    </lineage>
</organism>
<dbReference type="Proteomes" id="UP000246085">
    <property type="component" value="Chromosome BRAD3257"/>
</dbReference>
<evidence type="ECO:0000313" key="2">
    <source>
        <dbReference type="Proteomes" id="UP000246085"/>
    </source>
</evidence>
<evidence type="ECO:0000313" key="1">
    <source>
        <dbReference type="EMBL" id="SPP98306.1"/>
    </source>
</evidence>
<dbReference type="KEGG" id="bvz:BRAD3257_7625"/>
<dbReference type="PANTHER" id="PTHR36932">
    <property type="entry name" value="CAPSULAR POLYSACCHARIDE BIOSYNTHESIS PROTEIN"/>
    <property type="match status" value="1"/>
</dbReference>
<dbReference type="EMBL" id="LS398110">
    <property type="protein sequence ID" value="SPP98306.1"/>
    <property type="molecule type" value="Genomic_DNA"/>
</dbReference>
<reference evidence="1 2" key="1">
    <citation type="submission" date="2018-03" db="EMBL/GenBank/DDBJ databases">
        <authorList>
            <person name="Gully D."/>
        </authorList>
    </citation>
    <scope>NUCLEOTIDE SEQUENCE [LARGE SCALE GENOMIC DNA]</scope>
    <source>
        <strain evidence="1">ORS3257</strain>
    </source>
</reference>
<accession>A0A2U3QA93</accession>
<protein>
    <submittedName>
        <fullName evidence="1">Uncharacterized protein</fullName>
    </submittedName>
</protein>
<dbReference type="InterPro" id="IPR053158">
    <property type="entry name" value="CapK_Type1_Caps_Biosynth"/>
</dbReference>
<dbReference type="AlphaFoldDB" id="A0A2U3QA93"/>
<sequence>MDPKVKPIDVDFIPAQSRADYHRRSLLRLWHRAIRHPGTRHQFPAGSAQPTLANIDLSWAAVGVSNLYDHLEHLHSSVPPEAARSCPGSDVVLFTEGAARRRRSLIGTHEEMLYNACFDAKAYHLSGITSEDRVLVLSRSTTSHADYCNLYALSRTECTIIPVEDCKRGRENAEIMRAVQATAILGSVSALLPLLSYMELGGLTYAGIGHIVRGREPLSRQLRSRLVQRFGEDLSFHSVFGTPDHGALGFQCSSCGPGEYHLHEGLVYAELSSRNDGRATELVISNLHRSRMPVVRLRTGDYAEWADPEGRCPCGLTSRKIRILERITDHAP</sequence>
<dbReference type="Gene3D" id="3.40.50.12780">
    <property type="entry name" value="N-terminal domain of ligase-like"/>
    <property type="match status" value="1"/>
</dbReference>
<gene>
    <name evidence="1" type="ORF">BRAD3257_7625</name>
</gene>
<dbReference type="InterPro" id="IPR042099">
    <property type="entry name" value="ANL_N_sf"/>
</dbReference>
<proteinExistence type="predicted"/>
<dbReference type="SUPFAM" id="SSF56801">
    <property type="entry name" value="Acetyl-CoA synthetase-like"/>
    <property type="match status" value="1"/>
</dbReference>
<name>A0A2U3QA93_9BRAD</name>